<sequence length="555" mass="61285">MPDTSFPRPTGELTSLLRDIRAAAADDSMPELGFSAYRDYFDTGNRIRYERRYFRRRARLAARAAQALLAPDTDLGPLADTLWSVCDEYTWALPAHVRHSADQDRGPEQCLDLFAAETAHTLAETVAALGDRLDRRVADRVRAEVERRVFVPYTDDRPLNWEGFGNNWEAVCAGATGMAALALLGGSSADASRLATMLDRSRRAMDRYLAGFGDDGGCAEGVDYWVYGYGYFVYFAEALREHTGEDLLDSAKVAQIAAFPHRVALGGGAYVPFSDASERPWLPAGLLTRLAERFGTPPARVVPSLHDDHCYRWGHLSRTLAWFRPGTPAITAEATSHLPDLAWVVHRGRFAFAAKGGHNDEPHNHNDLGHFVLHTRGQSVLDDLGAGEYTAGYFGPGRYEYLHPSARGHSVPIVDGQGQLPGADRAAKVLLFRDDGDTLSFDLDLTGAYEVAGLRSLVRRFRWRPDGRLELTDEIDAERELPVEEVFISRREPTLTAGAASWGDLVTLAHGCPHAALEEVVASDHQARPDRVYRLSCITVAPAGQSVHRFVFEVK</sequence>
<name>A0A8J3JYH6_9ACTN</name>
<reference evidence="1 2" key="1">
    <citation type="submission" date="2021-01" db="EMBL/GenBank/DDBJ databases">
        <title>Whole genome shotgun sequence of Catellatospora chokoriensis NBRC 107358.</title>
        <authorList>
            <person name="Komaki H."/>
            <person name="Tamura T."/>
        </authorList>
    </citation>
    <scope>NUCLEOTIDE SEQUENCE [LARGE SCALE GENOMIC DNA]</scope>
    <source>
        <strain evidence="1 2">NBRC 107358</strain>
    </source>
</reference>
<dbReference type="Gene3D" id="2.70.98.70">
    <property type="match status" value="1"/>
</dbReference>
<dbReference type="PANTHER" id="PTHR38045:SF1">
    <property type="entry name" value="HEPARINASE II_III-LIKE PROTEIN"/>
    <property type="match status" value="1"/>
</dbReference>
<dbReference type="Gene3D" id="1.50.10.100">
    <property type="entry name" value="Chondroitin AC/alginate lyase"/>
    <property type="match status" value="1"/>
</dbReference>
<comment type="caution">
    <text evidence="1">The sequence shown here is derived from an EMBL/GenBank/DDBJ whole genome shotgun (WGS) entry which is preliminary data.</text>
</comment>
<dbReference type="SUPFAM" id="SSF48230">
    <property type="entry name" value="Chondroitin AC/alginate lyase"/>
    <property type="match status" value="1"/>
</dbReference>
<dbReference type="RefSeq" id="WP_191839740.1">
    <property type="nucleotide sequence ID" value="NZ_BAAALB010000009.1"/>
</dbReference>
<dbReference type="PANTHER" id="PTHR38045">
    <property type="entry name" value="CHROMOSOME 1, WHOLE GENOME SHOTGUN SEQUENCE"/>
    <property type="match status" value="1"/>
</dbReference>
<dbReference type="Proteomes" id="UP000619293">
    <property type="component" value="Unassembled WGS sequence"/>
</dbReference>
<protein>
    <recommendedName>
        <fullName evidence="3">Heparinase II/III-like protein</fullName>
    </recommendedName>
</protein>
<dbReference type="InterPro" id="IPR008929">
    <property type="entry name" value="Chondroitin_lyas"/>
</dbReference>
<evidence type="ECO:0000313" key="2">
    <source>
        <dbReference type="Proteomes" id="UP000619293"/>
    </source>
</evidence>
<dbReference type="AlphaFoldDB" id="A0A8J3JYH6"/>
<evidence type="ECO:0008006" key="3">
    <source>
        <dbReference type="Google" id="ProtNLM"/>
    </source>
</evidence>
<gene>
    <name evidence="1" type="ORF">Cch02nite_29650</name>
</gene>
<organism evidence="1 2">
    <name type="scientific">Catellatospora chokoriensis</name>
    <dbReference type="NCBI Taxonomy" id="310353"/>
    <lineage>
        <taxon>Bacteria</taxon>
        <taxon>Bacillati</taxon>
        <taxon>Actinomycetota</taxon>
        <taxon>Actinomycetes</taxon>
        <taxon>Micromonosporales</taxon>
        <taxon>Micromonosporaceae</taxon>
        <taxon>Catellatospora</taxon>
    </lineage>
</organism>
<keyword evidence="2" id="KW-1185">Reference proteome</keyword>
<accession>A0A8J3JYH6</accession>
<proteinExistence type="predicted"/>
<dbReference type="EMBL" id="BONG01000016">
    <property type="protein sequence ID" value="GIF89521.1"/>
    <property type="molecule type" value="Genomic_DNA"/>
</dbReference>
<evidence type="ECO:0000313" key="1">
    <source>
        <dbReference type="EMBL" id="GIF89521.1"/>
    </source>
</evidence>